<proteinExistence type="predicted"/>
<evidence type="ECO:0000256" key="2">
    <source>
        <dbReference type="SAM" id="MobiDB-lite"/>
    </source>
</evidence>
<dbReference type="GO" id="GO:0005829">
    <property type="term" value="C:cytosol"/>
    <property type="evidence" value="ECO:0007669"/>
    <property type="project" value="TreeGrafter"/>
</dbReference>
<dbReference type="InterPro" id="IPR013078">
    <property type="entry name" value="His_Pase_superF_clade-1"/>
</dbReference>
<dbReference type="Proteomes" id="UP000054845">
    <property type="component" value="Unassembled WGS sequence"/>
</dbReference>
<accession>A0A0P1BRR4</accession>
<dbReference type="SUPFAM" id="SSF53254">
    <property type="entry name" value="Phosphoglycerate mutase-like"/>
    <property type="match status" value="1"/>
</dbReference>
<dbReference type="EMBL" id="CCYA01000275">
    <property type="protein sequence ID" value="CEH18604.1"/>
    <property type="molecule type" value="Genomic_DNA"/>
</dbReference>
<feature type="region of interest" description="Disordered" evidence="2">
    <location>
        <begin position="369"/>
        <end position="407"/>
    </location>
</feature>
<dbReference type="InterPro" id="IPR051695">
    <property type="entry name" value="Phosphoglycerate_Mutase"/>
</dbReference>
<feature type="compositionally biased region" description="Basic and acidic residues" evidence="2">
    <location>
        <begin position="372"/>
        <end position="381"/>
    </location>
</feature>
<feature type="region of interest" description="Disordered" evidence="2">
    <location>
        <begin position="168"/>
        <end position="203"/>
    </location>
</feature>
<evidence type="ECO:0000256" key="1">
    <source>
        <dbReference type="ARBA" id="ARBA00022801"/>
    </source>
</evidence>
<sequence length="407" mass="44429">MATAAANTSPLGVGGTLTLIRHAQTIANVAHVLQGSTDSPLSPLGESQLECLGDCSLWKQLHEALLRGDCVEIYHSPLGRTSRTAQVAHEAMRRHILTSTEPANAAACGERLSISARSALQERDFGFRECTRRGFHQTGFPKGIGRGESNDAWMRRVQMEGKWLMSRAELRHTESNTTGKRTLGRENEGNESKKAKNDGATIGRVESRTSYALSAPQAFVKSSSKNCTGKQIDQKQEESCIESKPISAWQPLPLHASSSAKAAALPKPSIASISQPFPDLAALPRRHLVIVTHGLFISSFFKLCMPAGNQMSVPFADNTALYTLVRHEIIPGLVGRDEDPLMPATTSTSTSIPAALSEQAKRCKLVLQRTNDTSHLHEQARTTRAGRGRLGEPDPKQRSLKDMWKKR</sequence>
<dbReference type="CDD" id="cd07067">
    <property type="entry name" value="HP_PGM_like"/>
    <property type="match status" value="1"/>
</dbReference>
<dbReference type="GO" id="GO:0043456">
    <property type="term" value="P:regulation of pentose-phosphate shunt"/>
    <property type="evidence" value="ECO:0007669"/>
    <property type="project" value="TreeGrafter"/>
</dbReference>
<dbReference type="STRING" id="401625.A0A0P1BRR4"/>
<reference evidence="3 4" key="1">
    <citation type="submission" date="2014-09" db="EMBL/GenBank/DDBJ databases">
        <authorList>
            <person name="Magalhaes I.L.F."/>
            <person name="Oliveira U."/>
            <person name="Santos F.R."/>
            <person name="Vidigal T.H.D.A."/>
            <person name="Brescovit A.D."/>
            <person name="Santos A.J."/>
        </authorList>
    </citation>
    <scope>NUCLEOTIDE SEQUENCE [LARGE SCALE GENOMIC DNA]</scope>
</reference>
<dbReference type="InterPro" id="IPR029033">
    <property type="entry name" value="His_PPase_superfam"/>
</dbReference>
<dbReference type="OrthoDB" id="354304at2759"/>
<keyword evidence="4" id="KW-1185">Reference proteome</keyword>
<dbReference type="PANTHER" id="PTHR46517">
    <property type="entry name" value="FRUCTOSE-2,6-BISPHOSPHATASE TIGAR"/>
    <property type="match status" value="1"/>
</dbReference>
<name>A0A0P1BRR4_9BASI</name>
<dbReference type="GO" id="GO:0004331">
    <property type="term" value="F:fructose-2,6-bisphosphate 2-phosphatase activity"/>
    <property type="evidence" value="ECO:0007669"/>
    <property type="project" value="TreeGrafter"/>
</dbReference>
<dbReference type="AlphaFoldDB" id="A0A0P1BRR4"/>
<dbReference type="SMART" id="SM00855">
    <property type="entry name" value="PGAM"/>
    <property type="match status" value="1"/>
</dbReference>
<feature type="compositionally biased region" description="Basic and acidic residues" evidence="2">
    <location>
        <begin position="389"/>
        <end position="407"/>
    </location>
</feature>
<keyword evidence="1" id="KW-0378">Hydrolase</keyword>
<dbReference type="Gene3D" id="3.40.50.1240">
    <property type="entry name" value="Phosphoglycerate mutase-like"/>
    <property type="match status" value="1"/>
</dbReference>
<dbReference type="Pfam" id="PF00300">
    <property type="entry name" value="His_Phos_1"/>
    <property type="match status" value="1"/>
</dbReference>
<dbReference type="PANTHER" id="PTHR46517:SF1">
    <property type="entry name" value="FRUCTOSE-2,6-BISPHOSPHATASE TIGAR"/>
    <property type="match status" value="1"/>
</dbReference>
<protein>
    <submittedName>
        <fullName evidence="3">PHOSPHOGLYCERATE MUTASE</fullName>
    </submittedName>
</protein>
<evidence type="ECO:0000313" key="3">
    <source>
        <dbReference type="EMBL" id="CEH18604.1"/>
    </source>
</evidence>
<evidence type="ECO:0000313" key="4">
    <source>
        <dbReference type="Proteomes" id="UP000054845"/>
    </source>
</evidence>
<feature type="compositionally biased region" description="Basic and acidic residues" evidence="2">
    <location>
        <begin position="183"/>
        <end position="197"/>
    </location>
</feature>
<dbReference type="GO" id="GO:0045820">
    <property type="term" value="P:negative regulation of glycolytic process"/>
    <property type="evidence" value="ECO:0007669"/>
    <property type="project" value="TreeGrafter"/>
</dbReference>
<organism evidence="3 4">
    <name type="scientific">Ceraceosorus bombacis</name>
    <dbReference type="NCBI Taxonomy" id="401625"/>
    <lineage>
        <taxon>Eukaryota</taxon>
        <taxon>Fungi</taxon>
        <taxon>Dikarya</taxon>
        <taxon>Basidiomycota</taxon>
        <taxon>Ustilaginomycotina</taxon>
        <taxon>Exobasidiomycetes</taxon>
        <taxon>Ceraceosorales</taxon>
        <taxon>Ceraceosoraceae</taxon>
        <taxon>Ceraceosorus</taxon>
    </lineage>
</organism>